<dbReference type="Gene3D" id="2.40.160.10">
    <property type="entry name" value="Porin"/>
    <property type="match status" value="1"/>
</dbReference>
<reference evidence="1 2" key="1">
    <citation type="submission" date="2022-06" db="EMBL/GenBank/DDBJ databases">
        <title>A taxonomic note on the genus Prevotella: Description of four novel genera and emended description of the genera Hallella and Xylanibacter.</title>
        <authorList>
            <person name="Hitch T.C.A."/>
        </authorList>
    </citation>
    <scope>NUCLEOTIDE SEQUENCE [LARGE SCALE GENOMIC DNA]</scope>
    <source>
        <strain evidence="1 2">DSM 100619</strain>
    </source>
</reference>
<accession>A0ABT1BWJ2</accession>
<keyword evidence="2" id="KW-1185">Reference proteome</keyword>
<dbReference type="RefSeq" id="WP_252760798.1">
    <property type="nucleotide sequence ID" value="NZ_JAMXLY010000018.1"/>
</dbReference>
<sequence length="326" mass="37052">MEKRHLKTKILILFIVSEILPVQAQKIEIPKFSGFINARYSWDDADDDVQGFDIRRVRISATGNLSDKVDYKFQAEYETSAKVLDAYLRWKIRPEFNLEFGECKLPYSQENLYGPTTWQTIENPAVVDQLNGYNDISGIKANGRDIGLLLYGDLFKARDGHYFVKYNAGLFNGNGINAKDDNNKKDFAGLLYFLPVSALSLTVGHYQGSYGAKGAEHVRIRTSAGAEWKDSRWTVRSEYISGNTAGQKSDGVYAFAAWKVLPIIEPVLSYDTFKPDRDAEERQTNYQVGINVFPLKNIRIQAAYTYEANKVAKDKNQVETQIFVQF</sequence>
<dbReference type="InterPro" id="IPR023614">
    <property type="entry name" value="Porin_dom_sf"/>
</dbReference>
<gene>
    <name evidence="1" type="ORF">NG821_06230</name>
</gene>
<dbReference type="Proteomes" id="UP001204015">
    <property type="component" value="Unassembled WGS sequence"/>
</dbReference>
<dbReference type="SUPFAM" id="SSF56935">
    <property type="entry name" value="Porins"/>
    <property type="match status" value="1"/>
</dbReference>
<evidence type="ECO:0000313" key="1">
    <source>
        <dbReference type="EMBL" id="MCO6025440.1"/>
    </source>
</evidence>
<evidence type="ECO:0000313" key="2">
    <source>
        <dbReference type="Proteomes" id="UP001204015"/>
    </source>
</evidence>
<protein>
    <submittedName>
        <fullName evidence="1">OprO/OprP family phosphate-selective porin</fullName>
    </submittedName>
</protein>
<dbReference type="EMBL" id="JAMXLY010000018">
    <property type="protein sequence ID" value="MCO6025440.1"/>
    <property type="molecule type" value="Genomic_DNA"/>
</dbReference>
<name>A0ABT1BWJ2_9BACT</name>
<dbReference type="Pfam" id="PF07396">
    <property type="entry name" value="Porin_O_P"/>
    <property type="match status" value="1"/>
</dbReference>
<organism evidence="1 2">
    <name type="scientific">Segatella cerevisiae</name>
    <dbReference type="NCBI Taxonomy" id="2053716"/>
    <lineage>
        <taxon>Bacteria</taxon>
        <taxon>Pseudomonadati</taxon>
        <taxon>Bacteroidota</taxon>
        <taxon>Bacteroidia</taxon>
        <taxon>Bacteroidales</taxon>
        <taxon>Prevotellaceae</taxon>
        <taxon>Segatella</taxon>
    </lineage>
</organism>
<dbReference type="InterPro" id="IPR010870">
    <property type="entry name" value="Porin_O/P"/>
</dbReference>
<proteinExistence type="predicted"/>
<comment type="caution">
    <text evidence="1">The sequence shown here is derived from an EMBL/GenBank/DDBJ whole genome shotgun (WGS) entry which is preliminary data.</text>
</comment>